<dbReference type="AlphaFoldDB" id="A0A1E4TPT9"/>
<evidence type="ECO:0000256" key="2">
    <source>
        <dbReference type="ARBA" id="ARBA00023242"/>
    </source>
</evidence>
<feature type="compositionally biased region" description="Acidic residues" evidence="4">
    <location>
        <begin position="642"/>
        <end position="653"/>
    </location>
</feature>
<dbReference type="Proteomes" id="UP000094236">
    <property type="component" value="Unassembled WGS sequence"/>
</dbReference>
<dbReference type="GO" id="GO:0032040">
    <property type="term" value="C:small-subunit processome"/>
    <property type="evidence" value="ECO:0007669"/>
    <property type="project" value="UniProtKB-ARBA"/>
</dbReference>
<gene>
    <name evidence="6" type="ORF">PACTADRAFT_45762</name>
</gene>
<dbReference type="OrthoDB" id="30195at2759"/>
<feature type="compositionally biased region" description="Basic and acidic residues" evidence="4">
    <location>
        <begin position="654"/>
        <end position="664"/>
    </location>
</feature>
<name>A0A1E4TPT9_PACTA</name>
<organism evidence="6 7">
    <name type="scientific">Pachysolen tannophilus NRRL Y-2460</name>
    <dbReference type="NCBI Taxonomy" id="669874"/>
    <lineage>
        <taxon>Eukaryota</taxon>
        <taxon>Fungi</taxon>
        <taxon>Dikarya</taxon>
        <taxon>Ascomycota</taxon>
        <taxon>Saccharomycotina</taxon>
        <taxon>Pichiomycetes</taxon>
        <taxon>Pachysolenaceae</taxon>
        <taxon>Pachysolen</taxon>
    </lineage>
</organism>
<protein>
    <recommendedName>
        <fullName evidence="5">Small-subunit processome Utp12 domain-containing protein</fullName>
    </recommendedName>
</protein>
<dbReference type="EMBL" id="KV454017">
    <property type="protein sequence ID" value="ODV93774.1"/>
    <property type="molecule type" value="Genomic_DNA"/>
</dbReference>
<comment type="similarity">
    <text evidence="3">Belongs to the UTP5 family.</text>
</comment>
<evidence type="ECO:0000256" key="1">
    <source>
        <dbReference type="ARBA" id="ARBA00004123"/>
    </source>
</evidence>
<dbReference type="PANTHER" id="PTHR44267:SF1">
    <property type="entry name" value="WD REPEAT-CONTAINING PROTEIN 43"/>
    <property type="match status" value="1"/>
</dbReference>
<dbReference type="InterPro" id="IPR007148">
    <property type="entry name" value="SSU_processome_Utp12"/>
</dbReference>
<accession>A0A1E4TPT9</accession>
<dbReference type="PANTHER" id="PTHR44267">
    <property type="entry name" value="WD REPEAT-CONTAINING PROTEIN 43"/>
    <property type="match status" value="1"/>
</dbReference>
<evidence type="ECO:0000259" key="5">
    <source>
        <dbReference type="Pfam" id="PF04003"/>
    </source>
</evidence>
<dbReference type="Pfam" id="PF04003">
    <property type="entry name" value="Utp12"/>
    <property type="match status" value="1"/>
</dbReference>
<evidence type="ECO:0000313" key="6">
    <source>
        <dbReference type="EMBL" id="ODV93774.1"/>
    </source>
</evidence>
<dbReference type="Gene3D" id="2.130.10.10">
    <property type="entry name" value="YVTN repeat-like/Quinoprotein amine dehydrogenase"/>
    <property type="match status" value="1"/>
</dbReference>
<dbReference type="InterPro" id="IPR036322">
    <property type="entry name" value="WD40_repeat_dom_sf"/>
</dbReference>
<keyword evidence="2" id="KW-0539">Nucleus</keyword>
<reference evidence="7" key="1">
    <citation type="submission" date="2016-05" db="EMBL/GenBank/DDBJ databases">
        <title>Comparative genomics of biotechnologically important yeasts.</title>
        <authorList>
            <consortium name="DOE Joint Genome Institute"/>
            <person name="Riley R."/>
            <person name="Haridas S."/>
            <person name="Wolfe K.H."/>
            <person name="Lopes M.R."/>
            <person name="Hittinger C.T."/>
            <person name="Goker M."/>
            <person name="Salamov A."/>
            <person name="Wisecaver J."/>
            <person name="Long T.M."/>
            <person name="Aerts A.L."/>
            <person name="Barry K."/>
            <person name="Choi C."/>
            <person name="Clum A."/>
            <person name="Coughlan A.Y."/>
            <person name="Deshpande S."/>
            <person name="Douglass A.P."/>
            <person name="Hanson S.J."/>
            <person name="Klenk H.-P."/>
            <person name="Labutti K."/>
            <person name="Lapidus A."/>
            <person name="Lindquist E."/>
            <person name="Lipzen A."/>
            <person name="Meier-Kolthoff J.P."/>
            <person name="Ohm R.A."/>
            <person name="Otillar R.P."/>
            <person name="Pangilinan J."/>
            <person name="Peng Y."/>
            <person name="Rokas A."/>
            <person name="Rosa C.A."/>
            <person name="Scheuner C."/>
            <person name="Sibirny A.A."/>
            <person name="Slot J.C."/>
            <person name="Stielow J.B."/>
            <person name="Sun H."/>
            <person name="Kurtzman C.P."/>
            <person name="Blackwell M."/>
            <person name="Grigoriev I.V."/>
            <person name="Jeffries T.W."/>
        </authorList>
    </citation>
    <scope>NUCLEOTIDE SEQUENCE [LARGE SCALE GENOMIC DNA]</scope>
    <source>
        <strain evidence="7">NRRL Y-2460</strain>
    </source>
</reference>
<dbReference type="InterPro" id="IPR052414">
    <property type="entry name" value="U3_snoRNA-assoc_WDR"/>
</dbReference>
<proteinExistence type="inferred from homology"/>
<dbReference type="SUPFAM" id="SSF50978">
    <property type="entry name" value="WD40 repeat-like"/>
    <property type="match status" value="1"/>
</dbReference>
<feature type="domain" description="Small-subunit processome Utp12" evidence="5">
    <location>
        <begin position="449"/>
        <end position="552"/>
    </location>
</feature>
<evidence type="ECO:0000256" key="3">
    <source>
        <dbReference type="ARBA" id="ARBA00038335"/>
    </source>
</evidence>
<dbReference type="STRING" id="669874.A0A1E4TPT9"/>
<dbReference type="GO" id="GO:0000462">
    <property type="term" value="P:maturation of SSU-rRNA from tricistronic rRNA transcript (SSU-rRNA, 5.8S rRNA, LSU-rRNA)"/>
    <property type="evidence" value="ECO:0007669"/>
    <property type="project" value="TreeGrafter"/>
</dbReference>
<feature type="compositionally biased region" description="Acidic residues" evidence="4">
    <location>
        <begin position="618"/>
        <end position="633"/>
    </location>
</feature>
<feature type="region of interest" description="Disordered" evidence="4">
    <location>
        <begin position="618"/>
        <end position="671"/>
    </location>
</feature>
<keyword evidence="7" id="KW-1185">Reference proteome</keyword>
<sequence length="690" mass="78342">MDQPLVASSFDLTGSYLASSIVSLDSHKLRIQSIDPSSTNVLSNSFTLDKGLQIQHLKLINLETQFLSISLNNGNVLIYSPVQNDIIATLKSPFGVGIVYFHYSRITSTGFSIDLNGNIIEWDIINFIQIRNFKLEFNDNNEPLSTLTTIIFKNKVHLLVGSYNVYLVDLTKPTEILINFPGHISTIHTLLKLANHDLFLTSAGGDRFINIYSLTTKKIENVLVAQSNVASISFDEFNKNQLLTVVTEDGLIEVFKNPLATDKNIISNNNSPSKIISKKARIRTTSKNSDLQIKIQRPLNNNPLNEKLSINLSLVLKNKLIFTWLEDSNIPFFEKITWFEDNQFKISQDLILNKLKPSNLKISEHSLFGHDIASAKHYNEGNAIIQSGDNFKDLELSEDEDEKTLAEKLESLPLSLQPQQQQNERSKKHQQRASTGTLTVILTQALKSNDHALLESVLGNKDETLIKRTIAKLSNEYVIPLLNRLSERIARNSNKQSVLNIWIKWLLVICGGFLSTYPNLTKNLNVLHSTLHRRSLTLNRLLELNGKIDMVLENLEIKKSIFKIDNGEFIASGDDANEDEEEDDVEYIEELDNNGILEDDYQDDSDLDMDDLQDDYVELEGESEEEEDEEDDELKQQIATISDEEDNYSDVEVDTNKQKINKDLDSEEEEEKALRRKINSLKSKKKIASK</sequence>
<dbReference type="InterPro" id="IPR015943">
    <property type="entry name" value="WD40/YVTN_repeat-like_dom_sf"/>
</dbReference>
<evidence type="ECO:0000313" key="7">
    <source>
        <dbReference type="Proteomes" id="UP000094236"/>
    </source>
</evidence>
<evidence type="ECO:0000256" key="4">
    <source>
        <dbReference type="SAM" id="MobiDB-lite"/>
    </source>
</evidence>
<comment type="subcellular location">
    <subcellularLocation>
        <location evidence="1">Nucleus</location>
    </subcellularLocation>
</comment>